<protein>
    <recommendedName>
        <fullName evidence="1">UBC core domain-containing protein</fullName>
    </recommendedName>
</protein>
<dbReference type="InterPro" id="IPR016135">
    <property type="entry name" value="UBQ-conjugating_enzyme/RWD"/>
</dbReference>
<reference evidence="2" key="1">
    <citation type="submission" date="2020-10" db="EMBL/GenBank/DDBJ databases">
        <title>High-Quality Genome Resource of Clonostachys rosea strain S41 by Oxford Nanopore Long-Read Sequencing.</title>
        <authorList>
            <person name="Wang H."/>
        </authorList>
    </citation>
    <scope>NUCLEOTIDE SEQUENCE</scope>
    <source>
        <strain evidence="2">S41</strain>
    </source>
</reference>
<evidence type="ECO:0000313" key="3">
    <source>
        <dbReference type="Proteomes" id="UP000616885"/>
    </source>
</evidence>
<dbReference type="AlphaFoldDB" id="A0A8H7MZK4"/>
<accession>A0A8H7MZK4</accession>
<feature type="domain" description="UBC core" evidence="1">
    <location>
        <begin position="4"/>
        <end position="168"/>
    </location>
</feature>
<evidence type="ECO:0000313" key="2">
    <source>
        <dbReference type="EMBL" id="KAF9748332.1"/>
    </source>
</evidence>
<dbReference type="InterPro" id="IPR000608">
    <property type="entry name" value="UBC"/>
</dbReference>
<dbReference type="PROSITE" id="PS50127">
    <property type="entry name" value="UBC_2"/>
    <property type="match status" value="1"/>
</dbReference>
<comment type="caution">
    <text evidence="2">The sequence shown here is derived from an EMBL/GenBank/DDBJ whole genome shotgun (WGS) entry which is preliminary data.</text>
</comment>
<proteinExistence type="predicted"/>
<organism evidence="2 3">
    <name type="scientific">Bionectria ochroleuca</name>
    <name type="common">Gliocladium roseum</name>
    <dbReference type="NCBI Taxonomy" id="29856"/>
    <lineage>
        <taxon>Eukaryota</taxon>
        <taxon>Fungi</taxon>
        <taxon>Dikarya</taxon>
        <taxon>Ascomycota</taxon>
        <taxon>Pezizomycotina</taxon>
        <taxon>Sordariomycetes</taxon>
        <taxon>Hypocreomycetidae</taxon>
        <taxon>Hypocreales</taxon>
        <taxon>Bionectriaceae</taxon>
        <taxon>Clonostachys</taxon>
    </lineage>
</organism>
<gene>
    <name evidence="2" type="ORF">IM811_017837</name>
</gene>
<dbReference type="Proteomes" id="UP000616885">
    <property type="component" value="Unassembled WGS sequence"/>
</dbReference>
<dbReference type="EMBL" id="JADCTT010000009">
    <property type="protein sequence ID" value="KAF9748332.1"/>
    <property type="molecule type" value="Genomic_DNA"/>
</dbReference>
<dbReference type="Gene3D" id="3.10.110.10">
    <property type="entry name" value="Ubiquitin Conjugating Enzyme"/>
    <property type="match status" value="1"/>
</dbReference>
<name>A0A8H7MZK4_BIOOC</name>
<sequence>MQAKILKRLLKEIDDANADFFNLRTVISPDPEDDITRFSFIMLPNDGAMAHLTLVGAMYIPDTYPGSPPVIHLYTRTERYNVDVYRGRLEDKNASSLCFNILRAKSKDGTWNEDYTISALFASLMSALVSFYVPQEIGPDRPEYVTMEKLSNVKHYAKESYNTHKDRMPAIPQIPLVEATMVEAKKLNFPPVILSGEPERVTAGPIFLQTGDSTAHSFAVDLSGLSEGVIFSVILSSSETDLVGKKPETVLVRNGVTASAARKRAGQPTRWFYHGTPMNDGDMQLHVTVGQDQMTLVYNSNGRRYVHGDCPLSRLTRLEIGDVRGVPFYVHIYTKKKSGGQSKIFLLDTHGKGYLYQDPEVTDKDTLDFEIVDHPKESEVVSRQSPDGSHAIEAEQELWEELDALKI</sequence>
<dbReference type="SUPFAM" id="SSF54495">
    <property type="entry name" value="UBC-like"/>
    <property type="match status" value="1"/>
</dbReference>
<evidence type="ECO:0000259" key="1">
    <source>
        <dbReference type="PROSITE" id="PS50127"/>
    </source>
</evidence>